<dbReference type="PANTHER" id="PTHR38445:SF6">
    <property type="entry name" value="GNTR-FAMILY TRANSCRIPTIONAL REGULATOR"/>
    <property type="match status" value="1"/>
</dbReference>
<dbReference type="RefSeq" id="WP_021934776.1">
    <property type="nucleotide sequence ID" value="NZ_CP096607.1"/>
</dbReference>
<evidence type="ECO:0000256" key="1">
    <source>
        <dbReference type="ARBA" id="ARBA00023015"/>
    </source>
</evidence>
<protein>
    <submittedName>
        <fullName evidence="5">Transcriptional regulator, GntR family</fullName>
    </submittedName>
</protein>
<name>A0A135YM87_9FIRM</name>
<sequence length="142" mass="16444">MPIKGFVFNNNTPIYLQISKYYQAKVFIGEIEPGDVIPSRRELAGSFGVNLNTVQKAYAYMEEIGLICTEKNKQSTITLDLDLINRLKTEYLKEPLMDFIYSMKSVNIDKKTVLKLVGEYYDLVEEDVKADEEDDEYEDGYR</sequence>
<feature type="domain" description="HTH gntR-type" evidence="4">
    <location>
        <begin position="12"/>
        <end position="81"/>
    </location>
</feature>
<dbReference type="InterPro" id="IPR036390">
    <property type="entry name" value="WH_DNA-bd_sf"/>
</dbReference>
<dbReference type="PROSITE" id="PS50949">
    <property type="entry name" value="HTH_GNTR"/>
    <property type="match status" value="1"/>
</dbReference>
<evidence type="ECO:0000256" key="2">
    <source>
        <dbReference type="ARBA" id="ARBA00023125"/>
    </source>
</evidence>
<dbReference type="AlphaFoldDB" id="A0A135YM87"/>
<dbReference type="Pfam" id="PF00392">
    <property type="entry name" value="GntR"/>
    <property type="match status" value="1"/>
</dbReference>
<comment type="caution">
    <text evidence="5">The sequence shown here is derived from an EMBL/GenBank/DDBJ whole genome shotgun (WGS) entry which is preliminary data.</text>
</comment>
<dbReference type="PANTHER" id="PTHR38445">
    <property type="entry name" value="HTH-TYPE TRANSCRIPTIONAL REPRESSOR YTRA"/>
    <property type="match status" value="1"/>
</dbReference>
<keyword evidence="3" id="KW-0804">Transcription</keyword>
<reference evidence="5 6" key="1">
    <citation type="submission" date="2016-02" db="EMBL/GenBank/DDBJ databases">
        <authorList>
            <person name="Wen L."/>
            <person name="He K."/>
            <person name="Yang H."/>
        </authorList>
    </citation>
    <scope>NUCLEOTIDE SEQUENCE [LARGE SCALE GENOMIC DNA]</scope>
    <source>
        <strain evidence="5 6">MJR8628A</strain>
    </source>
</reference>
<evidence type="ECO:0000313" key="6">
    <source>
        <dbReference type="Proteomes" id="UP000070326"/>
    </source>
</evidence>
<accession>A0A135YM87</accession>
<evidence type="ECO:0000256" key="3">
    <source>
        <dbReference type="ARBA" id="ARBA00023163"/>
    </source>
</evidence>
<evidence type="ECO:0000259" key="4">
    <source>
        <dbReference type="PROSITE" id="PS50949"/>
    </source>
</evidence>
<dbReference type="InterPro" id="IPR036388">
    <property type="entry name" value="WH-like_DNA-bd_sf"/>
</dbReference>
<dbReference type="Gene3D" id="1.10.10.10">
    <property type="entry name" value="Winged helix-like DNA-binding domain superfamily/Winged helix DNA-binding domain"/>
    <property type="match status" value="1"/>
</dbReference>
<dbReference type="GO" id="GO:0003700">
    <property type="term" value="F:DNA-binding transcription factor activity"/>
    <property type="evidence" value="ECO:0007669"/>
    <property type="project" value="InterPro"/>
</dbReference>
<dbReference type="GO" id="GO:0003677">
    <property type="term" value="F:DNA binding"/>
    <property type="evidence" value="ECO:0007669"/>
    <property type="project" value="UniProtKB-KW"/>
</dbReference>
<keyword evidence="1" id="KW-0805">Transcription regulation</keyword>
<dbReference type="PATRIC" id="fig|1261.3.peg.709"/>
<keyword evidence="2" id="KW-0238">DNA-binding</keyword>
<dbReference type="Proteomes" id="UP000070326">
    <property type="component" value="Unassembled WGS sequence"/>
</dbReference>
<dbReference type="EMBL" id="LSQZ01000091">
    <property type="protein sequence ID" value="KXI10512.1"/>
    <property type="molecule type" value="Genomic_DNA"/>
</dbReference>
<dbReference type="eggNOG" id="COG1725">
    <property type="taxonomic scope" value="Bacteria"/>
</dbReference>
<organism evidence="5 6">
    <name type="scientific">Peptostreptococcus anaerobius</name>
    <dbReference type="NCBI Taxonomy" id="1261"/>
    <lineage>
        <taxon>Bacteria</taxon>
        <taxon>Bacillati</taxon>
        <taxon>Bacillota</taxon>
        <taxon>Clostridia</taxon>
        <taxon>Peptostreptococcales</taxon>
        <taxon>Peptostreptococcaceae</taxon>
        <taxon>Peptostreptococcus</taxon>
    </lineage>
</organism>
<dbReference type="InterPro" id="IPR000524">
    <property type="entry name" value="Tscrpt_reg_HTH_GntR"/>
</dbReference>
<dbReference type="SUPFAM" id="SSF46785">
    <property type="entry name" value="Winged helix' DNA-binding domain"/>
    <property type="match status" value="1"/>
</dbReference>
<gene>
    <name evidence="5" type="ORF">HMPREF3195_01831</name>
</gene>
<dbReference type="SMART" id="SM00345">
    <property type="entry name" value="HTH_GNTR"/>
    <property type="match status" value="1"/>
</dbReference>
<dbReference type="STRING" id="1261.HMPREF3195_01831"/>
<proteinExistence type="predicted"/>
<evidence type="ECO:0000313" key="5">
    <source>
        <dbReference type="EMBL" id="KXI10512.1"/>
    </source>
</evidence>